<gene>
    <name evidence="1" type="ORF">HNQ80_001719</name>
</gene>
<dbReference type="AlphaFoldDB" id="A0A841KUD3"/>
<evidence type="ECO:0000313" key="1">
    <source>
        <dbReference type="EMBL" id="MBB6215630.1"/>
    </source>
</evidence>
<sequence>MPRQKKNARETDKPRRIRRENLQRVALRQVHKDKDDIILEILVGAAD</sequence>
<keyword evidence="2" id="KW-1185">Reference proteome</keyword>
<organism evidence="1 2">
    <name type="scientific">Anaerosolibacter carboniphilus</name>
    <dbReference type="NCBI Taxonomy" id="1417629"/>
    <lineage>
        <taxon>Bacteria</taxon>
        <taxon>Bacillati</taxon>
        <taxon>Bacillota</taxon>
        <taxon>Clostridia</taxon>
        <taxon>Peptostreptococcales</taxon>
        <taxon>Thermotaleaceae</taxon>
        <taxon>Anaerosolibacter</taxon>
    </lineage>
</organism>
<accession>A0A841KUD3</accession>
<proteinExistence type="predicted"/>
<comment type="caution">
    <text evidence="1">The sequence shown here is derived from an EMBL/GenBank/DDBJ whole genome shotgun (WGS) entry which is preliminary data.</text>
</comment>
<evidence type="ECO:0000313" key="2">
    <source>
        <dbReference type="Proteomes" id="UP000579281"/>
    </source>
</evidence>
<dbReference type="RefSeq" id="WP_184310094.1">
    <property type="nucleotide sequence ID" value="NZ_JACHEN010000009.1"/>
</dbReference>
<name>A0A841KUD3_9FIRM</name>
<dbReference type="Proteomes" id="UP000579281">
    <property type="component" value="Unassembled WGS sequence"/>
</dbReference>
<dbReference type="EMBL" id="JACHEN010000009">
    <property type="protein sequence ID" value="MBB6215630.1"/>
    <property type="molecule type" value="Genomic_DNA"/>
</dbReference>
<reference evidence="1 2" key="1">
    <citation type="submission" date="2020-08" db="EMBL/GenBank/DDBJ databases">
        <title>Genomic Encyclopedia of Type Strains, Phase IV (KMG-IV): sequencing the most valuable type-strain genomes for metagenomic binning, comparative biology and taxonomic classification.</title>
        <authorList>
            <person name="Goeker M."/>
        </authorList>
    </citation>
    <scope>NUCLEOTIDE SEQUENCE [LARGE SCALE GENOMIC DNA]</scope>
    <source>
        <strain evidence="1 2">DSM 103526</strain>
    </source>
</reference>
<protein>
    <submittedName>
        <fullName evidence="1">Uncharacterized protein</fullName>
    </submittedName>
</protein>